<evidence type="ECO:0000313" key="3">
    <source>
        <dbReference type="EMBL" id="CAI0378013.1"/>
    </source>
</evidence>
<keyword evidence="2" id="KW-0472">Membrane</keyword>
<accession>A0AAV0GZ79</accession>
<keyword evidence="2" id="KW-1133">Transmembrane helix</keyword>
<evidence type="ECO:0000313" key="4">
    <source>
        <dbReference type="Proteomes" id="UP001154282"/>
    </source>
</evidence>
<protein>
    <submittedName>
        <fullName evidence="3">Uncharacterized protein</fullName>
    </submittedName>
</protein>
<name>A0AAV0GZ79_9ROSI</name>
<reference evidence="3" key="1">
    <citation type="submission" date="2022-08" db="EMBL/GenBank/DDBJ databases">
        <authorList>
            <person name="Gutierrez-Valencia J."/>
        </authorList>
    </citation>
    <scope>NUCLEOTIDE SEQUENCE</scope>
</reference>
<dbReference type="EMBL" id="CAMGYJ010000002">
    <property type="protein sequence ID" value="CAI0378013.1"/>
    <property type="molecule type" value="Genomic_DNA"/>
</dbReference>
<feature type="region of interest" description="Disordered" evidence="1">
    <location>
        <begin position="1"/>
        <end position="31"/>
    </location>
</feature>
<evidence type="ECO:0000256" key="1">
    <source>
        <dbReference type="SAM" id="MobiDB-lite"/>
    </source>
</evidence>
<sequence length="64" mass="7406">MKCGRSPSWKHSLPTWPRTPLSLPDASPPPRPSPMSFRCGFCIVFFPGPHFHDLCFLLFIFFIR</sequence>
<evidence type="ECO:0000256" key="2">
    <source>
        <dbReference type="SAM" id="Phobius"/>
    </source>
</evidence>
<keyword evidence="2" id="KW-0812">Transmembrane</keyword>
<gene>
    <name evidence="3" type="ORF">LITE_LOCUS1714</name>
</gene>
<feature type="transmembrane region" description="Helical" evidence="2">
    <location>
        <begin position="41"/>
        <end position="63"/>
    </location>
</feature>
<comment type="caution">
    <text evidence="3">The sequence shown here is derived from an EMBL/GenBank/DDBJ whole genome shotgun (WGS) entry which is preliminary data.</text>
</comment>
<dbReference type="AlphaFoldDB" id="A0AAV0GZ79"/>
<keyword evidence="4" id="KW-1185">Reference proteome</keyword>
<proteinExistence type="predicted"/>
<dbReference type="Proteomes" id="UP001154282">
    <property type="component" value="Unassembled WGS sequence"/>
</dbReference>
<organism evidence="3 4">
    <name type="scientific">Linum tenue</name>
    <dbReference type="NCBI Taxonomy" id="586396"/>
    <lineage>
        <taxon>Eukaryota</taxon>
        <taxon>Viridiplantae</taxon>
        <taxon>Streptophyta</taxon>
        <taxon>Embryophyta</taxon>
        <taxon>Tracheophyta</taxon>
        <taxon>Spermatophyta</taxon>
        <taxon>Magnoliopsida</taxon>
        <taxon>eudicotyledons</taxon>
        <taxon>Gunneridae</taxon>
        <taxon>Pentapetalae</taxon>
        <taxon>rosids</taxon>
        <taxon>fabids</taxon>
        <taxon>Malpighiales</taxon>
        <taxon>Linaceae</taxon>
        <taxon>Linum</taxon>
    </lineage>
</organism>